<dbReference type="EMBL" id="JAVUPU010000002">
    <property type="protein sequence ID" value="MDT9598434.1"/>
    <property type="molecule type" value="Genomic_DNA"/>
</dbReference>
<dbReference type="InterPro" id="IPR027599">
    <property type="entry name" value="PqqD-rel_X"/>
</dbReference>
<dbReference type="InterPro" id="IPR008792">
    <property type="entry name" value="PQQD"/>
</dbReference>
<evidence type="ECO:0000313" key="2">
    <source>
        <dbReference type="Proteomes" id="UP001259572"/>
    </source>
</evidence>
<gene>
    <name evidence="1" type="ORF">RQX22_05670</name>
</gene>
<protein>
    <submittedName>
        <fullName evidence="1">HPr-rel-A system PqqD family peptide chaperone</fullName>
    </submittedName>
</protein>
<dbReference type="RefSeq" id="WP_315724444.1">
    <property type="nucleotide sequence ID" value="NZ_JAVUPU010000002.1"/>
</dbReference>
<accession>A0ABU3Q4U0</accession>
<name>A0ABU3Q4U0_9SPHN</name>
<comment type="caution">
    <text evidence="1">The sequence shown here is derived from an EMBL/GenBank/DDBJ whole genome shotgun (WGS) entry which is preliminary data.</text>
</comment>
<proteinExistence type="predicted"/>
<organism evidence="1 2">
    <name type="scientific">Sphingosinicella rhizophila</name>
    <dbReference type="NCBI Taxonomy" id="3050082"/>
    <lineage>
        <taxon>Bacteria</taxon>
        <taxon>Pseudomonadati</taxon>
        <taxon>Pseudomonadota</taxon>
        <taxon>Alphaproteobacteria</taxon>
        <taxon>Sphingomonadales</taxon>
        <taxon>Sphingosinicellaceae</taxon>
        <taxon>Sphingosinicella</taxon>
    </lineage>
</organism>
<keyword evidence="2" id="KW-1185">Reference proteome</keyword>
<evidence type="ECO:0000313" key="1">
    <source>
        <dbReference type="EMBL" id="MDT9598434.1"/>
    </source>
</evidence>
<sequence>MTGLRYIADSPESIRTVELDGLVALFHRPSGMTHILAPPAPQILEVLAGNSGDAVDIADRISARFQLEADDVHAAIGARLAELEAAGLVLRG</sequence>
<dbReference type="Proteomes" id="UP001259572">
    <property type="component" value="Unassembled WGS sequence"/>
</dbReference>
<dbReference type="NCBIfam" id="TIGR04353">
    <property type="entry name" value="PqqD_rel_X"/>
    <property type="match status" value="1"/>
</dbReference>
<dbReference type="Pfam" id="PF05402">
    <property type="entry name" value="PqqD"/>
    <property type="match status" value="1"/>
</dbReference>
<reference evidence="1 2" key="1">
    <citation type="submission" date="2023-05" db="EMBL/GenBank/DDBJ databases">
        <authorList>
            <person name="Guo Y."/>
        </authorList>
    </citation>
    <scope>NUCLEOTIDE SEQUENCE [LARGE SCALE GENOMIC DNA]</scope>
    <source>
        <strain evidence="1 2">GR2756</strain>
    </source>
</reference>